<dbReference type="Proteomes" id="UP000198553">
    <property type="component" value="Unassembled WGS sequence"/>
</dbReference>
<keyword evidence="2" id="KW-0560">Oxidoreductase</keyword>
<dbReference type="STRING" id="930146.SAMN05192533_101335"/>
<dbReference type="RefSeq" id="WP_090740523.1">
    <property type="nucleotide sequence ID" value="NZ_FOBW01000001.1"/>
</dbReference>
<dbReference type="InterPro" id="IPR004360">
    <property type="entry name" value="Glyas_Fos-R_dOase_dom"/>
</dbReference>
<organism evidence="2 3">
    <name type="scientific">Mesobacillus persicus</name>
    <dbReference type="NCBI Taxonomy" id="930146"/>
    <lineage>
        <taxon>Bacteria</taxon>
        <taxon>Bacillati</taxon>
        <taxon>Bacillota</taxon>
        <taxon>Bacilli</taxon>
        <taxon>Bacillales</taxon>
        <taxon>Bacillaceae</taxon>
        <taxon>Mesobacillus</taxon>
    </lineage>
</organism>
<dbReference type="EMBL" id="FOBW01000001">
    <property type="protein sequence ID" value="SEM18460.1"/>
    <property type="molecule type" value="Genomic_DNA"/>
</dbReference>
<dbReference type="SUPFAM" id="SSF54593">
    <property type="entry name" value="Glyoxalase/Bleomycin resistance protein/Dihydroxybiphenyl dioxygenase"/>
    <property type="match status" value="1"/>
</dbReference>
<dbReference type="CDD" id="cd06587">
    <property type="entry name" value="VOC"/>
    <property type="match status" value="1"/>
</dbReference>
<dbReference type="PROSITE" id="PS51819">
    <property type="entry name" value="VOC"/>
    <property type="match status" value="1"/>
</dbReference>
<name>A0A1H7WAF4_9BACI</name>
<protein>
    <submittedName>
        <fullName evidence="2">Catechol 2,3-dioxygenase</fullName>
    </submittedName>
</protein>
<proteinExistence type="predicted"/>
<evidence type="ECO:0000313" key="3">
    <source>
        <dbReference type="Proteomes" id="UP000198553"/>
    </source>
</evidence>
<dbReference type="OrthoDB" id="9814858at2"/>
<keyword evidence="3" id="KW-1185">Reference proteome</keyword>
<dbReference type="InterPro" id="IPR037523">
    <property type="entry name" value="VOC_core"/>
</dbReference>
<evidence type="ECO:0000259" key="1">
    <source>
        <dbReference type="PROSITE" id="PS51819"/>
    </source>
</evidence>
<dbReference type="Gene3D" id="3.10.180.10">
    <property type="entry name" value="2,3-Dihydroxybiphenyl 1,2-Dioxygenase, domain 1"/>
    <property type="match status" value="1"/>
</dbReference>
<sequence>MEIHHYSLEVRNLKASIAFYQTHLGFQIEQTLEFMGEEIVFLTLGECRLELISNQAKAYDGNSRGGHLCFVAADLTKVMKDIPILEGPYQLENGWRTLFCEGPDHEVIEFLQINPGK</sequence>
<dbReference type="Pfam" id="PF00903">
    <property type="entry name" value="Glyoxalase"/>
    <property type="match status" value="1"/>
</dbReference>
<reference evidence="3" key="1">
    <citation type="submission" date="2016-10" db="EMBL/GenBank/DDBJ databases">
        <authorList>
            <person name="Varghese N."/>
            <person name="Submissions S."/>
        </authorList>
    </citation>
    <scope>NUCLEOTIDE SEQUENCE [LARGE SCALE GENOMIC DNA]</scope>
    <source>
        <strain evidence="3">B48,IBRC-M 10115,DSM 25386,CECT 8001</strain>
    </source>
</reference>
<accession>A0A1H7WAF4</accession>
<evidence type="ECO:0000313" key="2">
    <source>
        <dbReference type="EMBL" id="SEM18460.1"/>
    </source>
</evidence>
<dbReference type="GO" id="GO:0051213">
    <property type="term" value="F:dioxygenase activity"/>
    <property type="evidence" value="ECO:0007669"/>
    <property type="project" value="UniProtKB-KW"/>
</dbReference>
<dbReference type="AlphaFoldDB" id="A0A1H7WAF4"/>
<gene>
    <name evidence="2" type="ORF">SAMN05192533_101335</name>
</gene>
<feature type="domain" description="VOC" evidence="1">
    <location>
        <begin position="2"/>
        <end position="113"/>
    </location>
</feature>
<dbReference type="InterPro" id="IPR029068">
    <property type="entry name" value="Glyas_Bleomycin-R_OHBP_Dase"/>
</dbReference>
<keyword evidence="2" id="KW-0223">Dioxygenase</keyword>